<dbReference type="Pfam" id="PF14243">
    <property type="entry name" value="R2K_3"/>
    <property type="match status" value="1"/>
</dbReference>
<dbReference type="AlphaFoldDB" id="A0A643FII9"/>
<dbReference type="EMBL" id="VZPB01000005">
    <property type="protein sequence ID" value="KAB0584510.1"/>
    <property type="molecule type" value="Genomic_DNA"/>
</dbReference>
<keyword evidence="3" id="KW-1185">Reference proteome</keyword>
<proteinExistence type="predicted"/>
<evidence type="ECO:0000259" key="1">
    <source>
        <dbReference type="Pfam" id="PF14243"/>
    </source>
</evidence>
<name>A0A643FII9_IDEDE</name>
<organism evidence="2 3">
    <name type="scientific">Ideonella dechloratans</name>
    <dbReference type="NCBI Taxonomy" id="36863"/>
    <lineage>
        <taxon>Bacteria</taxon>
        <taxon>Pseudomonadati</taxon>
        <taxon>Pseudomonadota</taxon>
        <taxon>Betaproteobacteria</taxon>
        <taxon>Burkholderiales</taxon>
        <taxon>Sphaerotilaceae</taxon>
        <taxon>Ideonella</taxon>
    </lineage>
</organism>
<reference evidence="2 3" key="1">
    <citation type="submission" date="2019-09" db="EMBL/GenBank/DDBJ databases">
        <title>Draft genome sequences of 48 bacterial type strains from the CCUG.</title>
        <authorList>
            <person name="Tunovic T."/>
            <person name="Pineiro-Iglesias B."/>
            <person name="Unosson C."/>
            <person name="Inganas E."/>
            <person name="Ohlen M."/>
            <person name="Cardew S."/>
            <person name="Jensie-Markopoulos S."/>
            <person name="Salva-Serra F."/>
            <person name="Jaen-Luchoro D."/>
            <person name="Karlsson R."/>
            <person name="Svensson-Stadler L."/>
            <person name="Chun J."/>
            <person name="Moore E."/>
        </authorList>
    </citation>
    <scope>NUCLEOTIDE SEQUENCE [LARGE SCALE GENOMIC DNA]</scope>
    <source>
        <strain evidence="2 3">CCUG 30977</strain>
    </source>
</reference>
<dbReference type="InterPro" id="IPR025643">
    <property type="entry name" value="R2K_3"/>
</dbReference>
<gene>
    <name evidence="2" type="ORF">F7Q92_03080</name>
</gene>
<dbReference type="RefSeq" id="WP_151122451.1">
    <property type="nucleotide sequence ID" value="NZ_CP088081.1"/>
</dbReference>
<evidence type="ECO:0000313" key="2">
    <source>
        <dbReference type="EMBL" id="KAB0584510.1"/>
    </source>
</evidence>
<dbReference type="Proteomes" id="UP000430120">
    <property type="component" value="Unassembled WGS sequence"/>
</dbReference>
<evidence type="ECO:0000313" key="3">
    <source>
        <dbReference type="Proteomes" id="UP000430120"/>
    </source>
</evidence>
<feature type="domain" description="ATP-grasp" evidence="1">
    <location>
        <begin position="132"/>
        <end position="246"/>
    </location>
</feature>
<dbReference type="PROSITE" id="PS51257">
    <property type="entry name" value="PROKAR_LIPOPROTEIN"/>
    <property type="match status" value="1"/>
</dbReference>
<comment type="caution">
    <text evidence="2">The sequence shown here is derived from an EMBL/GenBank/DDBJ whole genome shotgun (WGS) entry which is preliminary data.</text>
</comment>
<dbReference type="OrthoDB" id="5355744at2"/>
<accession>A0A643FII9</accession>
<sequence length="258" mass="29269">MRLLYPCDPFNKKEPDDTYAEEFFAAQAAGMACSLYSAEDFESGEFKPRPLFAEREEILYRGWMLTPSGYAELLEAIERKGARAVTSLAQYRLCHYLPEWYPLCRDLTPETIFVEKGADYTAAVANRHWPAFFVKDYVKSLTTNRGSIANSVGEIEEIVSLIEKFRGQVEGGVCIRQFEQLTPDTEDRYFVFRGKPYARSGVVPKIVKTIAPRIDSPFFSVDVVLSSDGTPRLIELGDGQVSDRKQWPAGLFLEIFRG</sequence>
<protein>
    <recommendedName>
        <fullName evidence="1">ATP-grasp domain-containing protein</fullName>
    </recommendedName>
</protein>